<feature type="binding site" evidence="7">
    <location>
        <position position="128"/>
    </location>
    <ligand>
        <name>Zn(2+)</name>
        <dbReference type="ChEBI" id="CHEBI:29105"/>
    </ligand>
</feature>
<evidence type="ECO:0000313" key="9">
    <source>
        <dbReference type="Proteomes" id="UP000011758"/>
    </source>
</evidence>
<dbReference type="Pfam" id="PF01475">
    <property type="entry name" value="FUR"/>
    <property type="match status" value="1"/>
</dbReference>
<evidence type="ECO:0000256" key="6">
    <source>
        <dbReference type="ARBA" id="ARBA00023163"/>
    </source>
</evidence>
<keyword evidence="9" id="KW-1185">Reference proteome</keyword>
<dbReference type="CDD" id="cd07153">
    <property type="entry name" value="Fur_like"/>
    <property type="match status" value="1"/>
</dbReference>
<evidence type="ECO:0000256" key="7">
    <source>
        <dbReference type="PIRSR" id="PIRSR602481-1"/>
    </source>
</evidence>
<dbReference type="BioCyc" id="ECAT999415-HMP:GTTI-315-MONOMER"/>
<dbReference type="eggNOG" id="COG0735">
    <property type="taxonomic scope" value="Bacteria"/>
</dbReference>
<dbReference type="InterPro" id="IPR036388">
    <property type="entry name" value="WH-like_DNA-bd_sf"/>
</dbReference>
<accession>M2NH31</accession>
<evidence type="ECO:0000256" key="1">
    <source>
        <dbReference type="ARBA" id="ARBA00007957"/>
    </source>
</evidence>
<keyword evidence="3 7" id="KW-0862">Zinc</keyword>
<feature type="binding site" evidence="7">
    <location>
        <position position="86"/>
    </location>
    <ligand>
        <name>Zn(2+)</name>
        <dbReference type="ChEBI" id="CHEBI:29105"/>
    </ligand>
</feature>
<sequence>MSTKIRQSKQRNAIYDVLMRRNTHLTAQEIYEDTRKVIPDISLGTVYRNLNFLVEHESIKRLDVGDNKIYYDPDLTSHHHFVCEKCGKVLDVRINENLQTALENEVEVTLGHQIHSSQVVFHGVCSVCVNSNEEEEKNEFKRNSDSN</sequence>
<evidence type="ECO:0000256" key="2">
    <source>
        <dbReference type="ARBA" id="ARBA00022491"/>
    </source>
</evidence>
<keyword evidence="2" id="KW-0678">Repressor</keyword>
<dbReference type="STRING" id="999415.HMPREF9943_00305"/>
<keyword evidence="7" id="KW-0479">Metal-binding</keyword>
<dbReference type="InterPro" id="IPR002481">
    <property type="entry name" value="FUR"/>
</dbReference>
<dbReference type="GO" id="GO:0003700">
    <property type="term" value="F:DNA-binding transcription factor activity"/>
    <property type="evidence" value="ECO:0007669"/>
    <property type="project" value="InterPro"/>
</dbReference>
<evidence type="ECO:0000256" key="3">
    <source>
        <dbReference type="ARBA" id="ARBA00022833"/>
    </source>
</evidence>
<dbReference type="SUPFAM" id="SSF46785">
    <property type="entry name" value="Winged helix' DNA-binding domain"/>
    <property type="match status" value="1"/>
</dbReference>
<feature type="binding site" evidence="7">
    <location>
        <position position="125"/>
    </location>
    <ligand>
        <name>Zn(2+)</name>
        <dbReference type="ChEBI" id="CHEBI:29105"/>
    </ligand>
</feature>
<organism evidence="8 9">
    <name type="scientific">Eggerthia catenaformis OT 569 = DSM 20559</name>
    <dbReference type="NCBI Taxonomy" id="999415"/>
    <lineage>
        <taxon>Bacteria</taxon>
        <taxon>Bacillati</taxon>
        <taxon>Bacillota</taxon>
        <taxon>Erysipelotrichia</taxon>
        <taxon>Erysipelotrichales</taxon>
        <taxon>Coprobacillaceae</taxon>
        <taxon>Eggerthia</taxon>
    </lineage>
</organism>
<dbReference type="PATRIC" id="fig|999415.3.peg.305"/>
<reference evidence="8 9" key="1">
    <citation type="submission" date="2013-02" db="EMBL/GenBank/DDBJ databases">
        <title>The Genome Sequence of Lactobacillus catenaformis F0143.</title>
        <authorList>
            <consortium name="The Broad Institute Genome Sequencing Platform"/>
            <person name="Earl A."/>
            <person name="Ward D."/>
            <person name="Feldgarden M."/>
            <person name="Gevers D."/>
            <person name="Izard J."/>
            <person name="Blanton J.M."/>
            <person name="Mathney J."/>
            <person name="Dewhirst F.E."/>
            <person name="Young S.K."/>
            <person name="Zeng Q."/>
            <person name="Gargeya S."/>
            <person name="Fitzgerald M."/>
            <person name="Haas B."/>
            <person name="Abouelleil A."/>
            <person name="Alvarado L."/>
            <person name="Arachchi H.M."/>
            <person name="Berlin A."/>
            <person name="Chapman S.B."/>
            <person name="Gearin G."/>
            <person name="Goldberg J."/>
            <person name="Griggs A."/>
            <person name="Gujja S."/>
            <person name="Hansen M."/>
            <person name="Heiman D."/>
            <person name="Howarth C."/>
            <person name="Larimer J."/>
            <person name="Lui A."/>
            <person name="MacDonald P.J.P."/>
            <person name="McCowen C."/>
            <person name="Montmayeur A."/>
            <person name="Murphy C."/>
            <person name="Neiman D."/>
            <person name="Pearson M."/>
            <person name="Priest M."/>
            <person name="Roberts A."/>
            <person name="Saif S."/>
            <person name="Shea T."/>
            <person name="Sisk P."/>
            <person name="Stolte C."/>
            <person name="Sykes S."/>
            <person name="Wortman J."/>
            <person name="Nusbaum C."/>
            <person name="Birren B."/>
        </authorList>
    </citation>
    <scope>NUCLEOTIDE SEQUENCE [LARGE SCALE GENOMIC DNA]</scope>
    <source>
        <strain evidence="8 9">OT 569</strain>
    </source>
</reference>
<dbReference type="GO" id="GO:0045892">
    <property type="term" value="P:negative regulation of DNA-templated transcription"/>
    <property type="evidence" value="ECO:0007669"/>
    <property type="project" value="TreeGrafter"/>
</dbReference>
<keyword evidence="4" id="KW-0805">Transcription regulation</keyword>
<dbReference type="PANTHER" id="PTHR33202:SF7">
    <property type="entry name" value="FERRIC UPTAKE REGULATION PROTEIN"/>
    <property type="match status" value="1"/>
</dbReference>
<dbReference type="Gene3D" id="3.30.1490.190">
    <property type="match status" value="1"/>
</dbReference>
<comment type="caution">
    <text evidence="8">The sequence shown here is derived from an EMBL/GenBank/DDBJ whole genome shotgun (WGS) entry which is preliminary data.</text>
</comment>
<gene>
    <name evidence="8" type="ORF">HMPREF9943_00305</name>
</gene>
<dbReference type="OrthoDB" id="8659436at2"/>
<dbReference type="EMBL" id="AGEJ01000005">
    <property type="protein sequence ID" value="EMD17518.1"/>
    <property type="molecule type" value="Genomic_DNA"/>
</dbReference>
<dbReference type="GO" id="GO:0000976">
    <property type="term" value="F:transcription cis-regulatory region binding"/>
    <property type="evidence" value="ECO:0007669"/>
    <property type="project" value="TreeGrafter"/>
</dbReference>
<keyword evidence="6" id="KW-0804">Transcription</keyword>
<dbReference type="Gene3D" id="1.10.10.10">
    <property type="entry name" value="Winged helix-like DNA-binding domain superfamily/Winged helix DNA-binding domain"/>
    <property type="match status" value="1"/>
</dbReference>
<dbReference type="InterPro" id="IPR036390">
    <property type="entry name" value="WH_DNA-bd_sf"/>
</dbReference>
<dbReference type="GO" id="GO:1900376">
    <property type="term" value="P:regulation of secondary metabolite biosynthetic process"/>
    <property type="evidence" value="ECO:0007669"/>
    <property type="project" value="TreeGrafter"/>
</dbReference>
<evidence type="ECO:0008006" key="10">
    <source>
        <dbReference type="Google" id="ProtNLM"/>
    </source>
</evidence>
<evidence type="ECO:0000256" key="5">
    <source>
        <dbReference type="ARBA" id="ARBA00023125"/>
    </source>
</evidence>
<dbReference type="RefSeq" id="WP_004801404.1">
    <property type="nucleotide sequence ID" value="NZ_AUGJ01000026.1"/>
</dbReference>
<dbReference type="InterPro" id="IPR043135">
    <property type="entry name" value="Fur_C"/>
</dbReference>
<protein>
    <recommendedName>
        <fullName evidence="10">Transcriptional repressor</fullName>
    </recommendedName>
</protein>
<evidence type="ECO:0000256" key="4">
    <source>
        <dbReference type="ARBA" id="ARBA00023015"/>
    </source>
</evidence>
<dbReference type="PANTHER" id="PTHR33202">
    <property type="entry name" value="ZINC UPTAKE REGULATION PROTEIN"/>
    <property type="match status" value="1"/>
</dbReference>
<keyword evidence="5" id="KW-0238">DNA-binding</keyword>
<dbReference type="Proteomes" id="UP000011758">
    <property type="component" value="Unassembled WGS sequence"/>
</dbReference>
<dbReference type="GO" id="GO:0008270">
    <property type="term" value="F:zinc ion binding"/>
    <property type="evidence" value="ECO:0007669"/>
    <property type="project" value="TreeGrafter"/>
</dbReference>
<name>M2NH31_9FIRM</name>
<comment type="similarity">
    <text evidence="1">Belongs to the Fur family.</text>
</comment>
<evidence type="ECO:0000313" key="8">
    <source>
        <dbReference type="EMBL" id="EMD17518.1"/>
    </source>
</evidence>
<proteinExistence type="inferred from homology"/>
<dbReference type="AlphaFoldDB" id="M2NH31"/>
<feature type="binding site" evidence="7">
    <location>
        <position position="83"/>
    </location>
    <ligand>
        <name>Zn(2+)</name>
        <dbReference type="ChEBI" id="CHEBI:29105"/>
    </ligand>
</feature>
<comment type="cofactor">
    <cofactor evidence="7">
        <name>Zn(2+)</name>
        <dbReference type="ChEBI" id="CHEBI:29105"/>
    </cofactor>
    <text evidence="7">Binds 1 zinc ion per subunit.</text>
</comment>